<evidence type="ECO:0000256" key="2">
    <source>
        <dbReference type="ARBA" id="ARBA00006679"/>
    </source>
</evidence>
<keyword evidence="4 7" id="KW-0812">Transmembrane</keyword>
<protein>
    <submittedName>
        <fullName evidence="8">Putative quinol oxidase subunit</fullName>
    </submittedName>
</protein>
<dbReference type="PANTHER" id="PTHR33452">
    <property type="entry name" value="OXIDOREDUCTASE CATD-RELATED"/>
    <property type="match status" value="1"/>
</dbReference>
<evidence type="ECO:0000256" key="1">
    <source>
        <dbReference type="ARBA" id="ARBA00004651"/>
    </source>
</evidence>
<evidence type="ECO:0000256" key="4">
    <source>
        <dbReference type="ARBA" id="ARBA00022692"/>
    </source>
</evidence>
<keyword evidence="5 7" id="KW-1133">Transmembrane helix</keyword>
<accession>A0A7G1Q704</accession>
<gene>
    <name evidence="8" type="primary">yqjF</name>
    <name evidence="8" type="ORF">NSCAC_0033</name>
</gene>
<comment type="similarity">
    <text evidence="2">Belongs to the DoxX family.</text>
</comment>
<feature type="transmembrane region" description="Helical" evidence="7">
    <location>
        <begin position="7"/>
        <end position="25"/>
    </location>
</feature>
<evidence type="ECO:0000256" key="5">
    <source>
        <dbReference type="ARBA" id="ARBA00022989"/>
    </source>
</evidence>
<evidence type="ECO:0000256" key="7">
    <source>
        <dbReference type="SAM" id="Phobius"/>
    </source>
</evidence>
<dbReference type="GO" id="GO:0005886">
    <property type="term" value="C:plasma membrane"/>
    <property type="evidence" value="ECO:0007669"/>
    <property type="project" value="UniProtKB-SubCell"/>
</dbReference>
<feature type="transmembrane region" description="Helical" evidence="7">
    <location>
        <begin position="94"/>
        <end position="113"/>
    </location>
</feature>
<dbReference type="Proteomes" id="UP000516072">
    <property type="component" value="Chromosome"/>
</dbReference>
<dbReference type="AlphaFoldDB" id="A0A7G1Q704"/>
<sequence length="131" mass="14005">MKPIANLIARVLIAQVFILAGISKIGTGYTGVQEYMNSVGVPSELLPLVIFIELGGGIALALGFLTRWTALILAVFTIIAAVLFHANFSDQMQVIAFTKNIAISGGLLLLMCYGGDKYSLDVRQTKDKTGV</sequence>
<dbReference type="KEGG" id="ntg:NSCAC_0033"/>
<evidence type="ECO:0000313" key="8">
    <source>
        <dbReference type="EMBL" id="CAB1274166.1"/>
    </source>
</evidence>
<name>A0A7G1Q704_9GAMM</name>
<feature type="transmembrane region" description="Helical" evidence="7">
    <location>
        <begin position="45"/>
        <end position="65"/>
    </location>
</feature>
<keyword evidence="3" id="KW-1003">Cell membrane</keyword>
<feature type="transmembrane region" description="Helical" evidence="7">
    <location>
        <begin position="70"/>
        <end position="88"/>
    </location>
</feature>
<keyword evidence="9" id="KW-1185">Reference proteome</keyword>
<comment type="subcellular location">
    <subcellularLocation>
        <location evidence="1">Cell membrane</location>
        <topology evidence="1">Multi-pass membrane protein</topology>
    </subcellularLocation>
</comment>
<evidence type="ECO:0000313" key="9">
    <source>
        <dbReference type="Proteomes" id="UP000516072"/>
    </source>
</evidence>
<organism evidence="8 9">
    <name type="scientific">Candidatus Nitrosacidococcus tergens</name>
    <dbReference type="NCBI Taxonomy" id="553981"/>
    <lineage>
        <taxon>Bacteria</taxon>
        <taxon>Pseudomonadati</taxon>
        <taxon>Pseudomonadota</taxon>
        <taxon>Gammaproteobacteria</taxon>
        <taxon>Chromatiales</taxon>
        <taxon>Chromatiaceae</taxon>
        <taxon>Candidatus Nitrosacidococcus</taxon>
    </lineage>
</organism>
<dbReference type="PANTHER" id="PTHR33452:SF1">
    <property type="entry name" value="INNER MEMBRANE PROTEIN YPHA-RELATED"/>
    <property type="match status" value="1"/>
</dbReference>
<dbReference type="InterPro" id="IPR032808">
    <property type="entry name" value="DoxX"/>
</dbReference>
<evidence type="ECO:0000256" key="6">
    <source>
        <dbReference type="ARBA" id="ARBA00023136"/>
    </source>
</evidence>
<proteinExistence type="inferred from homology"/>
<dbReference type="Pfam" id="PF07681">
    <property type="entry name" value="DoxX"/>
    <property type="match status" value="1"/>
</dbReference>
<dbReference type="RefSeq" id="WP_197744446.1">
    <property type="nucleotide sequence ID" value="NZ_LR778175.1"/>
</dbReference>
<dbReference type="InterPro" id="IPR051907">
    <property type="entry name" value="DoxX-like_oxidoreductase"/>
</dbReference>
<reference evidence="8 9" key="1">
    <citation type="submission" date="2020-03" db="EMBL/GenBank/DDBJ databases">
        <authorList>
            <person name="Picone N."/>
        </authorList>
    </citation>
    <scope>NUCLEOTIDE SEQUENCE [LARGE SCALE GENOMIC DNA]</scope>
    <source>
        <strain evidence="8">NSCAC1</strain>
    </source>
</reference>
<dbReference type="EMBL" id="LR778175">
    <property type="protein sequence ID" value="CAB1274166.1"/>
    <property type="molecule type" value="Genomic_DNA"/>
</dbReference>
<evidence type="ECO:0000256" key="3">
    <source>
        <dbReference type="ARBA" id="ARBA00022475"/>
    </source>
</evidence>
<keyword evidence="6 7" id="KW-0472">Membrane</keyword>